<dbReference type="Proteomes" id="UP000291343">
    <property type="component" value="Unassembled WGS sequence"/>
</dbReference>
<evidence type="ECO:0000313" key="2">
    <source>
        <dbReference type="Proteomes" id="UP000291343"/>
    </source>
</evidence>
<evidence type="ECO:0000313" key="1">
    <source>
        <dbReference type="EMBL" id="RZF34082.1"/>
    </source>
</evidence>
<proteinExistence type="predicted"/>
<dbReference type="EMBL" id="QKKF02032620">
    <property type="protein sequence ID" value="RZF34082.1"/>
    <property type="molecule type" value="Genomic_DNA"/>
</dbReference>
<accession>A0A482WLJ1</accession>
<comment type="caution">
    <text evidence="1">The sequence shown here is derived from an EMBL/GenBank/DDBJ whole genome shotgun (WGS) entry which is preliminary data.</text>
</comment>
<name>A0A482WLJ1_LAOST</name>
<protein>
    <submittedName>
        <fullName evidence="1">Uncharacterized protein</fullName>
    </submittedName>
</protein>
<keyword evidence="2" id="KW-1185">Reference proteome</keyword>
<organism evidence="1 2">
    <name type="scientific">Laodelphax striatellus</name>
    <name type="common">Small brown planthopper</name>
    <name type="synonym">Delphax striatella</name>
    <dbReference type="NCBI Taxonomy" id="195883"/>
    <lineage>
        <taxon>Eukaryota</taxon>
        <taxon>Metazoa</taxon>
        <taxon>Ecdysozoa</taxon>
        <taxon>Arthropoda</taxon>
        <taxon>Hexapoda</taxon>
        <taxon>Insecta</taxon>
        <taxon>Pterygota</taxon>
        <taxon>Neoptera</taxon>
        <taxon>Paraneoptera</taxon>
        <taxon>Hemiptera</taxon>
        <taxon>Auchenorrhyncha</taxon>
        <taxon>Fulgoroidea</taxon>
        <taxon>Delphacidae</taxon>
        <taxon>Criomorphinae</taxon>
        <taxon>Laodelphax</taxon>
    </lineage>
</organism>
<dbReference type="AlphaFoldDB" id="A0A482WLJ1"/>
<sequence>MGSKPLESEVKSGDGFHDLNATEMRAQVCGRRLLIRYSVAISPDPRPASCRPLLCGQCYNRRDVGGKMQSRDALVREPCGNESDHTVNQSEIQERRVKRVVVAGQWAPKTRVENIR</sequence>
<gene>
    <name evidence="1" type="ORF">LSTR_LSTR011652</name>
</gene>
<reference evidence="1 2" key="1">
    <citation type="journal article" date="2017" name="Gigascience">
        <title>Genome sequence of the small brown planthopper, Laodelphax striatellus.</title>
        <authorList>
            <person name="Zhu J."/>
            <person name="Jiang F."/>
            <person name="Wang X."/>
            <person name="Yang P."/>
            <person name="Bao Y."/>
            <person name="Zhao W."/>
            <person name="Wang W."/>
            <person name="Lu H."/>
            <person name="Wang Q."/>
            <person name="Cui N."/>
            <person name="Li J."/>
            <person name="Chen X."/>
            <person name="Luo L."/>
            <person name="Yu J."/>
            <person name="Kang L."/>
            <person name="Cui F."/>
        </authorList>
    </citation>
    <scope>NUCLEOTIDE SEQUENCE [LARGE SCALE GENOMIC DNA]</scope>
    <source>
        <strain evidence="1">Lst14</strain>
    </source>
</reference>
<dbReference type="InParanoid" id="A0A482WLJ1"/>